<dbReference type="Pfam" id="PF08881">
    <property type="entry name" value="CVNH"/>
    <property type="match status" value="1"/>
</dbReference>
<dbReference type="SMART" id="SM01111">
    <property type="entry name" value="CVNH"/>
    <property type="match status" value="1"/>
</dbReference>
<dbReference type="InterPro" id="IPR011058">
    <property type="entry name" value="Cyanovirin-N"/>
</dbReference>
<dbReference type="InterPro" id="IPR036673">
    <property type="entry name" value="Cyanovirin-N_sf"/>
</dbReference>
<reference evidence="2" key="2">
    <citation type="submission" date="2023-05" db="EMBL/GenBank/DDBJ databases">
        <authorList>
            <consortium name="Lawrence Berkeley National Laboratory"/>
            <person name="Steindorff A."/>
            <person name="Hensen N."/>
            <person name="Bonometti L."/>
            <person name="Westerberg I."/>
            <person name="Brannstrom I.O."/>
            <person name="Guillou S."/>
            <person name="Cros-Aarteil S."/>
            <person name="Calhoun S."/>
            <person name="Haridas S."/>
            <person name="Kuo A."/>
            <person name="Mondo S."/>
            <person name="Pangilinan J."/>
            <person name="Riley R."/>
            <person name="Labutti K."/>
            <person name="Andreopoulos B."/>
            <person name="Lipzen A."/>
            <person name="Chen C."/>
            <person name="Yanf M."/>
            <person name="Daum C."/>
            <person name="Ng V."/>
            <person name="Clum A."/>
            <person name="Ohm R."/>
            <person name="Martin F."/>
            <person name="Silar P."/>
            <person name="Natvig D."/>
            <person name="Lalanne C."/>
            <person name="Gautier V."/>
            <person name="Ament-Velasquez S.L."/>
            <person name="Kruys A."/>
            <person name="Hutchinson M.I."/>
            <person name="Powell A.J."/>
            <person name="Barry K."/>
            <person name="Miller A.N."/>
            <person name="Grigoriev I.V."/>
            <person name="Debuchy R."/>
            <person name="Gladieux P."/>
            <person name="Thoren M.H."/>
            <person name="Johannesson H."/>
        </authorList>
    </citation>
    <scope>NUCLEOTIDE SEQUENCE</scope>
    <source>
        <strain evidence="2">PSN293</strain>
    </source>
</reference>
<keyword evidence="3" id="KW-1185">Reference proteome</keyword>
<accession>A0AAN6Y5G2</accession>
<evidence type="ECO:0000313" key="2">
    <source>
        <dbReference type="EMBL" id="KAK4209742.1"/>
    </source>
</evidence>
<dbReference type="Proteomes" id="UP001301769">
    <property type="component" value="Unassembled WGS sequence"/>
</dbReference>
<dbReference type="Gene3D" id="2.30.60.10">
    <property type="entry name" value="Cyanovirin-N"/>
    <property type="match status" value="1"/>
</dbReference>
<proteinExistence type="predicted"/>
<dbReference type="EMBL" id="MU858195">
    <property type="protein sequence ID" value="KAK4209742.1"/>
    <property type="molecule type" value="Genomic_DNA"/>
</dbReference>
<dbReference type="PANTHER" id="PTHR42076:SF1">
    <property type="entry name" value="CYANOVIRIN-N DOMAIN-CONTAINING PROTEIN"/>
    <property type="match status" value="1"/>
</dbReference>
<protein>
    <submittedName>
        <fullName evidence="2">Cyanovirin-N</fullName>
    </submittedName>
</protein>
<evidence type="ECO:0000313" key="3">
    <source>
        <dbReference type="Proteomes" id="UP001301769"/>
    </source>
</evidence>
<dbReference type="PANTHER" id="PTHR42076">
    <property type="entry name" value="CYANOVIRIN-N HOMOLOG"/>
    <property type="match status" value="1"/>
</dbReference>
<feature type="domain" description="Cyanovirin-N" evidence="1">
    <location>
        <begin position="2"/>
        <end position="105"/>
    </location>
</feature>
<reference evidence="2" key="1">
    <citation type="journal article" date="2023" name="Mol. Phylogenet. Evol.">
        <title>Genome-scale phylogeny and comparative genomics of the fungal order Sordariales.</title>
        <authorList>
            <person name="Hensen N."/>
            <person name="Bonometti L."/>
            <person name="Westerberg I."/>
            <person name="Brannstrom I.O."/>
            <person name="Guillou S."/>
            <person name="Cros-Aarteil S."/>
            <person name="Calhoun S."/>
            <person name="Haridas S."/>
            <person name="Kuo A."/>
            <person name="Mondo S."/>
            <person name="Pangilinan J."/>
            <person name="Riley R."/>
            <person name="LaButti K."/>
            <person name="Andreopoulos B."/>
            <person name="Lipzen A."/>
            <person name="Chen C."/>
            <person name="Yan M."/>
            <person name="Daum C."/>
            <person name="Ng V."/>
            <person name="Clum A."/>
            <person name="Steindorff A."/>
            <person name="Ohm R.A."/>
            <person name="Martin F."/>
            <person name="Silar P."/>
            <person name="Natvig D.O."/>
            <person name="Lalanne C."/>
            <person name="Gautier V."/>
            <person name="Ament-Velasquez S.L."/>
            <person name="Kruys A."/>
            <person name="Hutchinson M.I."/>
            <person name="Powell A.J."/>
            <person name="Barry K."/>
            <person name="Miller A.N."/>
            <person name="Grigoriev I.V."/>
            <person name="Debuchy R."/>
            <person name="Gladieux P."/>
            <person name="Hiltunen Thoren M."/>
            <person name="Johannesson H."/>
        </authorList>
    </citation>
    <scope>NUCLEOTIDE SEQUENCE</scope>
    <source>
        <strain evidence="2">PSN293</strain>
    </source>
</reference>
<dbReference type="AlphaFoldDB" id="A0AAN6Y5G2"/>
<dbReference type="SUPFAM" id="SSF51322">
    <property type="entry name" value="Cyanovirin-N"/>
    <property type="match status" value="1"/>
</dbReference>
<name>A0AAN6Y5G2_9PEZI</name>
<sequence>MSFHLSAVDIRLDDGHILRARLGNGEGEQVDAEFDLNTVIGNNDGNFEWGGSDFSGSAEEISFSLEGDDSVPILRANLRDVEGNLQHRDLNLSERITNENGNFAYTE</sequence>
<comment type="caution">
    <text evidence="2">The sequence shown here is derived from an EMBL/GenBank/DDBJ whole genome shotgun (WGS) entry which is preliminary data.</text>
</comment>
<gene>
    <name evidence="2" type="ORF">QBC37DRAFT_323420</name>
</gene>
<organism evidence="2 3">
    <name type="scientific">Rhypophila decipiens</name>
    <dbReference type="NCBI Taxonomy" id="261697"/>
    <lineage>
        <taxon>Eukaryota</taxon>
        <taxon>Fungi</taxon>
        <taxon>Dikarya</taxon>
        <taxon>Ascomycota</taxon>
        <taxon>Pezizomycotina</taxon>
        <taxon>Sordariomycetes</taxon>
        <taxon>Sordariomycetidae</taxon>
        <taxon>Sordariales</taxon>
        <taxon>Naviculisporaceae</taxon>
        <taxon>Rhypophila</taxon>
    </lineage>
</organism>
<evidence type="ECO:0000259" key="1">
    <source>
        <dbReference type="SMART" id="SM01111"/>
    </source>
</evidence>